<proteinExistence type="predicted"/>
<evidence type="ECO:0000313" key="2">
    <source>
        <dbReference type="Proteomes" id="UP000185678"/>
    </source>
</evidence>
<dbReference type="EMBL" id="FTOA01000001">
    <property type="protein sequence ID" value="SIS40006.1"/>
    <property type="molecule type" value="Genomic_DNA"/>
</dbReference>
<dbReference type="Proteomes" id="UP000185678">
    <property type="component" value="Unassembled WGS sequence"/>
</dbReference>
<protein>
    <submittedName>
        <fullName evidence="1">Uncharacterized protein</fullName>
    </submittedName>
</protein>
<gene>
    <name evidence="1" type="ORF">SAMN05421779_101559</name>
</gene>
<evidence type="ECO:0000313" key="1">
    <source>
        <dbReference type="EMBL" id="SIS40006.1"/>
    </source>
</evidence>
<accession>A0A1N7ISM4</accession>
<reference evidence="1 2" key="1">
    <citation type="submission" date="2017-01" db="EMBL/GenBank/DDBJ databases">
        <authorList>
            <person name="Mah S.A."/>
            <person name="Swanson W.J."/>
            <person name="Moy G.W."/>
            <person name="Vacquier V.D."/>
        </authorList>
    </citation>
    <scope>NUCLEOTIDE SEQUENCE [LARGE SCALE GENOMIC DNA]</scope>
    <source>
        <strain evidence="1 2">DSM 11589</strain>
    </source>
</reference>
<dbReference type="AlphaFoldDB" id="A0A1N7ISM4"/>
<keyword evidence="2" id="KW-1185">Reference proteome</keyword>
<organism evidence="1 2">
    <name type="scientific">Insolitispirillum peregrinum</name>
    <dbReference type="NCBI Taxonomy" id="80876"/>
    <lineage>
        <taxon>Bacteria</taxon>
        <taxon>Pseudomonadati</taxon>
        <taxon>Pseudomonadota</taxon>
        <taxon>Alphaproteobacteria</taxon>
        <taxon>Rhodospirillales</taxon>
        <taxon>Novispirillaceae</taxon>
        <taxon>Insolitispirillum</taxon>
    </lineage>
</organism>
<dbReference type="STRING" id="80876.SAMN05421779_101559"/>
<sequence>MSDRQPQSVFQAYERAGFGAESGLAALHRASTGWQEVPFAPSLRLPGMAHDEAAAAALIRRRPAGRLRRALGWLLRRARR</sequence>
<name>A0A1N7ISM4_9PROT</name>
<dbReference type="RefSeq" id="WP_076398635.1">
    <property type="nucleotide sequence ID" value="NZ_JBHTCD010000001.1"/>
</dbReference>